<dbReference type="RefSeq" id="WP_021232073.1">
    <property type="nucleotide sequence ID" value="NZ_ATHL01000001.1"/>
</dbReference>
<dbReference type="Pfam" id="PF13560">
    <property type="entry name" value="HTH_31"/>
    <property type="match status" value="1"/>
</dbReference>
<dbReference type="PROSITE" id="PS50943">
    <property type="entry name" value="HTH_CROC1"/>
    <property type="match status" value="1"/>
</dbReference>
<accession>T0HTU9</accession>
<dbReference type="Gene3D" id="3.30.450.180">
    <property type="match status" value="1"/>
</dbReference>
<protein>
    <recommendedName>
        <fullName evidence="1">HTH cro/C1-type domain-containing protein</fullName>
    </recommendedName>
</protein>
<dbReference type="OrthoDB" id="5346389at2"/>
<reference evidence="2 3" key="1">
    <citation type="journal article" date="2013" name="Genome Announc.">
        <title>Genome Sequence of Novosphingobium lindaniclasticum LE124T, Isolated from a Hexachlorocyclohexane Dumpsite.</title>
        <authorList>
            <person name="Saxena A."/>
            <person name="Nayyar N."/>
            <person name="Sangwan N."/>
            <person name="Kumari R."/>
            <person name="Khurana J.P."/>
            <person name="Lal R."/>
        </authorList>
    </citation>
    <scope>NUCLEOTIDE SEQUENCE [LARGE SCALE GENOMIC DNA]</scope>
    <source>
        <strain evidence="2 3">LE124</strain>
    </source>
</reference>
<dbReference type="eggNOG" id="COG1396">
    <property type="taxonomic scope" value="Bacteria"/>
</dbReference>
<sequence>MQSEEQRKLLGAFVRTRRESMAPEGTARRRRTPGLRREELAARAAIGATWVAWIEQGRDVRPSAETLSRLAAGLDLSVAERDYLFSLAGRHDPADPFAEAGAAAPAAIAALVGRIDWPCYALDPAWTLCAANAAAKRLFTGLFEDDPQPNLLRYVFTHPAARKLLPDWSRRAERLLAEFRRDYSHALADPRVRGVVARLQEQSPEFRRSWEEQAVLAREGGRRSFQPPAGGLLHFEQHTLTDVSRRDFRVVFLEPVSDA</sequence>
<gene>
    <name evidence="2" type="ORF">L284_00350</name>
</gene>
<feature type="domain" description="HTH cro/C1-type" evidence="1">
    <location>
        <begin position="34"/>
        <end position="81"/>
    </location>
</feature>
<dbReference type="PANTHER" id="PTHR35010:SF2">
    <property type="entry name" value="BLL4672 PROTEIN"/>
    <property type="match status" value="1"/>
</dbReference>
<dbReference type="AlphaFoldDB" id="T0HTU9"/>
<evidence type="ECO:0000259" key="1">
    <source>
        <dbReference type="PROSITE" id="PS50943"/>
    </source>
</evidence>
<dbReference type="PANTHER" id="PTHR35010">
    <property type="entry name" value="BLL4672 PROTEIN-RELATED"/>
    <property type="match status" value="1"/>
</dbReference>
<keyword evidence="3" id="KW-1185">Reference proteome</keyword>
<dbReference type="PATRIC" id="fig|1096930.3.peg.71"/>
<dbReference type="InterPro" id="IPR001387">
    <property type="entry name" value="Cro/C1-type_HTH"/>
</dbReference>
<name>T0HTU9_9SPHN</name>
<dbReference type="SUPFAM" id="SSF47413">
    <property type="entry name" value="lambda repressor-like DNA-binding domains"/>
    <property type="match status" value="1"/>
</dbReference>
<dbReference type="EMBL" id="ATHL01000001">
    <property type="protein sequence ID" value="EQB19771.1"/>
    <property type="molecule type" value="Genomic_DNA"/>
</dbReference>
<dbReference type="CDD" id="cd00093">
    <property type="entry name" value="HTH_XRE"/>
    <property type="match status" value="1"/>
</dbReference>
<dbReference type="SMART" id="SM00530">
    <property type="entry name" value="HTH_XRE"/>
    <property type="match status" value="1"/>
</dbReference>
<proteinExistence type="predicted"/>
<organism evidence="2 3">
    <name type="scientific">Novosphingobium lindaniclasticum LE124</name>
    <dbReference type="NCBI Taxonomy" id="1096930"/>
    <lineage>
        <taxon>Bacteria</taxon>
        <taxon>Pseudomonadati</taxon>
        <taxon>Pseudomonadota</taxon>
        <taxon>Alphaproteobacteria</taxon>
        <taxon>Sphingomonadales</taxon>
        <taxon>Sphingomonadaceae</taxon>
        <taxon>Novosphingobium</taxon>
    </lineage>
</organism>
<dbReference type="Pfam" id="PF17765">
    <property type="entry name" value="MLTR_LBD"/>
    <property type="match status" value="1"/>
</dbReference>
<dbReference type="InterPro" id="IPR041413">
    <property type="entry name" value="MLTR_LBD"/>
</dbReference>
<dbReference type="Proteomes" id="UP000015527">
    <property type="component" value="Unassembled WGS sequence"/>
</dbReference>
<comment type="caution">
    <text evidence="2">The sequence shown here is derived from an EMBL/GenBank/DDBJ whole genome shotgun (WGS) entry which is preliminary data.</text>
</comment>
<evidence type="ECO:0000313" key="3">
    <source>
        <dbReference type="Proteomes" id="UP000015527"/>
    </source>
</evidence>
<dbReference type="GO" id="GO:0003677">
    <property type="term" value="F:DNA binding"/>
    <property type="evidence" value="ECO:0007669"/>
    <property type="project" value="InterPro"/>
</dbReference>
<evidence type="ECO:0000313" key="2">
    <source>
        <dbReference type="EMBL" id="EQB19771.1"/>
    </source>
</evidence>
<dbReference type="Gene3D" id="1.10.260.40">
    <property type="entry name" value="lambda repressor-like DNA-binding domains"/>
    <property type="match status" value="1"/>
</dbReference>
<dbReference type="InterPro" id="IPR010982">
    <property type="entry name" value="Lambda_DNA-bd_dom_sf"/>
</dbReference>